<dbReference type="RefSeq" id="WP_006620772.1">
    <property type="nucleotide sequence ID" value="NZ_FO818640.1"/>
</dbReference>
<protein>
    <submittedName>
        <fullName evidence="1">Uncharacterized protein</fullName>
    </submittedName>
</protein>
<sequence length="48" mass="5204">MVASLTVTVPAKTVTGIFLGDLYSNLLAAEYSPSHHNGFSRQPQAERK</sequence>
<reference evidence="1 2" key="1">
    <citation type="submission" date="2014-02" db="EMBL/GenBank/DDBJ databases">
        <authorList>
            <person name="Genoscope - CEA"/>
        </authorList>
    </citation>
    <scope>NUCLEOTIDE SEQUENCE [LARGE SCALE GENOMIC DNA]</scope>
    <source>
        <strain evidence="1 2">PCC 8005</strain>
    </source>
</reference>
<dbReference type="AlphaFoldDB" id="A0A9P1NXT1"/>
<gene>
    <name evidence="1" type="ORF">ARTHRO_11658</name>
</gene>
<accession>A0A9P1NXT1</accession>
<evidence type="ECO:0000313" key="2">
    <source>
        <dbReference type="Proteomes" id="UP000032946"/>
    </source>
</evidence>
<proteinExistence type="predicted"/>
<name>A0A9P1NXT1_9CYAN</name>
<dbReference type="EMBL" id="FO818640">
    <property type="protein sequence ID" value="CDM93984.1"/>
    <property type="molecule type" value="Genomic_DNA"/>
</dbReference>
<dbReference type="Proteomes" id="UP000032946">
    <property type="component" value="Chromosome"/>
</dbReference>
<keyword evidence="2" id="KW-1185">Reference proteome</keyword>
<organism evidence="1 2">
    <name type="scientific">Limnospira indica PCC 8005</name>
    <dbReference type="NCBI Taxonomy" id="376219"/>
    <lineage>
        <taxon>Bacteria</taxon>
        <taxon>Bacillati</taxon>
        <taxon>Cyanobacteriota</taxon>
        <taxon>Cyanophyceae</taxon>
        <taxon>Oscillatoriophycideae</taxon>
        <taxon>Oscillatoriales</taxon>
        <taxon>Sirenicapillariaceae</taxon>
        <taxon>Limnospira</taxon>
    </lineage>
</organism>
<evidence type="ECO:0000313" key="1">
    <source>
        <dbReference type="EMBL" id="CDM93984.1"/>
    </source>
</evidence>